<accession>A0ABX7PN24</accession>
<keyword evidence="3" id="KW-1185">Reference proteome</keyword>
<dbReference type="Pfam" id="PF02734">
    <property type="entry name" value="Dak2"/>
    <property type="match status" value="1"/>
</dbReference>
<dbReference type="Gene3D" id="1.25.40.340">
    <property type="match status" value="1"/>
</dbReference>
<dbReference type="EMBL" id="CP022295">
    <property type="protein sequence ID" value="QSR27366.1"/>
    <property type="molecule type" value="Genomic_DNA"/>
</dbReference>
<dbReference type="InterPro" id="IPR019986">
    <property type="entry name" value="YloV-like"/>
</dbReference>
<dbReference type="Pfam" id="PF21645">
    <property type="entry name" value="FakA-like_M"/>
    <property type="match status" value="1"/>
</dbReference>
<dbReference type="InterPro" id="IPR048394">
    <property type="entry name" value="FakA-like_M"/>
</dbReference>
<dbReference type="InterPro" id="IPR050270">
    <property type="entry name" value="DegV_domain_contain"/>
</dbReference>
<reference evidence="2 3" key="1">
    <citation type="submission" date="2017-06" db="EMBL/GenBank/DDBJ databases">
        <title>Complete Genome Sequence of the Soil Carbazole-Degrading Bacterium Nocardioides aromaticivorans IC177.</title>
        <authorList>
            <person name="Vejarano F."/>
            <person name="Suzuki-Minakuchi C."/>
            <person name="Ohtsubo Y."/>
            <person name="Tsuda M."/>
            <person name="Okada K."/>
            <person name="Nojiri H."/>
        </authorList>
    </citation>
    <scope>NUCLEOTIDE SEQUENCE [LARGE SCALE GENOMIC DNA]</scope>
    <source>
        <strain evidence="2 3">IC177</strain>
    </source>
</reference>
<dbReference type="InterPro" id="IPR004007">
    <property type="entry name" value="DhaL_dom"/>
</dbReference>
<dbReference type="InterPro" id="IPR036117">
    <property type="entry name" value="DhaL_dom_sf"/>
</dbReference>
<dbReference type="RefSeq" id="WP_207006356.1">
    <property type="nucleotide sequence ID" value="NZ_CP022295.1"/>
</dbReference>
<dbReference type="PROSITE" id="PS51480">
    <property type="entry name" value="DHAL"/>
    <property type="match status" value="1"/>
</dbReference>
<evidence type="ECO:0000313" key="2">
    <source>
        <dbReference type="EMBL" id="QSR27366.1"/>
    </source>
</evidence>
<dbReference type="InterPro" id="IPR033470">
    <property type="entry name" value="FakA-like_C"/>
</dbReference>
<dbReference type="PANTHER" id="PTHR33434">
    <property type="entry name" value="DEGV DOMAIN-CONTAINING PROTEIN DR_1986-RELATED"/>
    <property type="match status" value="1"/>
</dbReference>
<dbReference type="SUPFAM" id="SSF101473">
    <property type="entry name" value="DhaL-like"/>
    <property type="match status" value="1"/>
</dbReference>
<evidence type="ECO:0000313" key="3">
    <source>
        <dbReference type="Proteomes" id="UP000662818"/>
    </source>
</evidence>
<gene>
    <name evidence="2" type="ORF">CFH99_17225</name>
</gene>
<proteinExistence type="predicted"/>
<feature type="domain" description="DhaL" evidence="1">
    <location>
        <begin position="23"/>
        <end position="221"/>
    </location>
</feature>
<dbReference type="SMART" id="SM01121">
    <property type="entry name" value="Dak1_2"/>
    <property type="match status" value="1"/>
</dbReference>
<dbReference type="Proteomes" id="UP000662818">
    <property type="component" value="Chromosome"/>
</dbReference>
<dbReference type="Pfam" id="PF13684">
    <property type="entry name" value="FakA-like_C"/>
    <property type="match status" value="1"/>
</dbReference>
<organism evidence="2 3">
    <name type="scientific">Nocardioides aromaticivorans</name>
    <dbReference type="NCBI Taxonomy" id="200618"/>
    <lineage>
        <taxon>Bacteria</taxon>
        <taxon>Bacillati</taxon>
        <taxon>Actinomycetota</taxon>
        <taxon>Actinomycetes</taxon>
        <taxon>Propionibacteriales</taxon>
        <taxon>Nocardioidaceae</taxon>
        <taxon>Nocardioides</taxon>
    </lineage>
</organism>
<dbReference type="NCBIfam" id="TIGR03599">
    <property type="entry name" value="YloV"/>
    <property type="match status" value="1"/>
</dbReference>
<evidence type="ECO:0000259" key="1">
    <source>
        <dbReference type="PROSITE" id="PS51480"/>
    </source>
</evidence>
<dbReference type="SMART" id="SM01120">
    <property type="entry name" value="Dak2"/>
    <property type="match status" value="1"/>
</dbReference>
<protein>
    <submittedName>
        <fullName evidence="2">Dak phosphatase</fullName>
    </submittedName>
</protein>
<dbReference type="PANTHER" id="PTHR33434:SF4">
    <property type="entry name" value="PHOSPHATASE PROTEIN"/>
    <property type="match status" value="1"/>
</dbReference>
<sequence>MEDGTTAGVAGAGSDAGGGIALDTVARFVDIAVDALAQAREEIDALNVYPVPDGDTGTNMYLTVVAARDAVREAQAEPGAARDAVLAALARGALLGARGNSGVILSEMLGASVRRIAAATPQEVNAEVIADALRQASAASYTAVGDPVEGTMLTVLRAAAEAAAVQAAKPGARSSDVLTEAAAAAREALGHTPEQLEVLAQAGVVDAGGRGLSVILDAAETVLTGRRPIPVTAPLGSHAIPVPHVAAAGAGADLCEDGPAYEVMYLLDTPDDVAPGLRARLGELGDSVVVVGGDGLWNVHVHTDDVGAAIEAGLGLGRPHRIRVTHFAEQIARQEAQQEAPALPALAGRQVVAVAAGPGLAALFEEAGAVVVHGGPGRRPSTGELLEAITGCGAREVVVLPNDEPTVRAALAAASTAEADHGGRGLRVAVIPTHAQVQGLAALAVHEPGRGFDQDVTEMTATARHVRHGAVTIAARQAMTMAGPCEPGDALGVIAGDFAVVGDELGGVALVVLDRLLAAGGELVTLVGGVDCGDLAERATAWVEEFHPHVDVVVYDGGQERYPLLMSVE</sequence>
<name>A0ABX7PN24_9ACTN</name>